<dbReference type="AlphaFoldDB" id="A0A2G5SMW0"/>
<evidence type="ECO:0000256" key="1">
    <source>
        <dbReference type="SAM" id="MobiDB-lite"/>
    </source>
</evidence>
<comment type="caution">
    <text evidence="2">The sequence shown here is derived from an EMBL/GenBank/DDBJ whole genome shotgun (WGS) entry which is preliminary data.</text>
</comment>
<protein>
    <submittedName>
        <fullName evidence="2">Uncharacterized protein</fullName>
    </submittedName>
</protein>
<accession>A0A2G5SMW0</accession>
<feature type="region of interest" description="Disordered" evidence="1">
    <location>
        <begin position="23"/>
        <end position="97"/>
    </location>
</feature>
<organism evidence="2 3">
    <name type="scientific">Caenorhabditis nigoni</name>
    <dbReference type="NCBI Taxonomy" id="1611254"/>
    <lineage>
        <taxon>Eukaryota</taxon>
        <taxon>Metazoa</taxon>
        <taxon>Ecdysozoa</taxon>
        <taxon>Nematoda</taxon>
        <taxon>Chromadorea</taxon>
        <taxon>Rhabditida</taxon>
        <taxon>Rhabditina</taxon>
        <taxon>Rhabditomorpha</taxon>
        <taxon>Rhabditoidea</taxon>
        <taxon>Rhabditidae</taxon>
        <taxon>Peloderinae</taxon>
        <taxon>Caenorhabditis</taxon>
    </lineage>
</organism>
<proteinExistence type="predicted"/>
<feature type="compositionally biased region" description="Polar residues" evidence="1">
    <location>
        <begin position="41"/>
        <end position="52"/>
    </location>
</feature>
<evidence type="ECO:0000313" key="3">
    <source>
        <dbReference type="Proteomes" id="UP000230233"/>
    </source>
</evidence>
<evidence type="ECO:0000313" key="2">
    <source>
        <dbReference type="EMBL" id="PIC16211.1"/>
    </source>
</evidence>
<gene>
    <name evidence="2" type="primary">Cnig_chr_X.g22891</name>
    <name evidence="2" type="ORF">B9Z55_022891</name>
</gene>
<name>A0A2G5SMW0_9PELO</name>
<dbReference type="Proteomes" id="UP000230233">
    <property type="component" value="Chromosome X"/>
</dbReference>
<dbReference type="EMBL" id="PDUG01000006">
    <property type="protein sequence ID" value="PIC16211.1"/>
    <property type="molecule type" value="Genomic_DNA"/>
</dbReference>
<sequence>MAAESRKTRWDWTMKKELMELKKSQLPEKTSPAAPVLFRAGTTSQTENAQEETSAKTRREFHRIPTTWGSSSQVGMEETTAWSVSPRKKEESRRSSI</sequence>
<feature type="compositionally biased region" description="Basic and acidic residues" evidence="1">
    <location>
        <begin position="87"/>
        <end position="97"/>
    </location>
</feature>
<reference evidence="3" key="1">
    <citation type="submission" date="2017-10" db="EMBL/GenBank/DDBJ databases">
        <title>Rapid genome shrinkage in a self-fertile nematode reveals novel sperm competition proteins.</title>
        <authorList>
            <person name="Yin D."/>
            <person name="Schwarz E.M."/>
            <person name="Thomas C.G."/>
            <person name="Felde R.L."/>
            <person name="Korf I.F."/>
            <person name="Cutter A.D."/>
            <person name="Schartner C.M."/>
            <person name="Ralston E.J."/>
            <person name="Meyer B.J."/>
            <person name="Haag E.S."/>
        </authorList>
    </citation>
    <scope>NUCLEOTIDE SEQUENCE [LARGE SCALE GENOMIC DNA]</scope>
    <source>
        <strain evidence="3">JU1422</strain>
    </source>
</reference>
<keyword evidence="3" id="KW-1185">Reference proteome</keyword>